<dbReference type="GO" id="GO:0005886">
    <property type="term" value="C:plasma membrane"/>
    <property type="evidence" value="ECO:0000318"/>
    <property type="project" value="GO_Central"/>
</dbReference>
<evidence type="ECO:0000259" key="1">
    <source>
        <dbReference type="PROSITE" id="PS50942"/>
    </source>
</evidence>
<dbReference type="eggNOG" id="KOG2056">
    <property type="taxonomic scope" value="Eukaryota"/>
</dbReference>
<dbReference type="Gene3D" id="1.25.40.90">
    <property type="match status" value="1"/>
</dbReference>
<name>T1EKQ2_HELRO</name>
<dbReference type="Proteomes" id="UP000015101">
    <property type="component" value="Unassembled WGS sequence"/>
</dbReference>
<dbReference type="PANTHER" id="PTHR12276:SF115">
    <property type="entry name" value="FI19443P1"/>
    <property type="match status" value="1"/>
</dbReference>
<protein>
    <recommendedName>
        <fullName evidence="1">ENTH domain-containing protein</fullName>
    </recommendedName>
</protein>
<dbReference type="OrthoDB" id="4033880at2759"/>
<dbReference type="AlphaFoldDB" id="T1EKQ2"/>
<evidence type="ECO:0000313" key="2">
    <source>
        <dbReference type="EMBL" id="ESO04647.1"/>
    </source>
</evidence>
<dbReference type="Pfam" id="PF01417">
    <property type="entry name" value="ENTH"/>
    <property type="match status" value="1"/>
</dbReference>
<dbReference type="GO" id="GO:0005543">
    <property type="term" value="F:phospholipid binding"/>
    <property type="evidence" value="ECO:0000318"/>
    <property type="project" value="GO_Central"/>
</dbReference>
<dbReference type="RefSeq" id="XP_009017226.1">
    <property type="nucleotide sequence ID" value="XM_009018978.1"/>
</dbReference>
<reference evidence="2 4" key="2">
    <citation type="journal article" date="2013" name="Nature">
        <title>Insights into bilaterian evolution from three spiralian genomes.</title>
        <authorList>
            <person name="Simakov O."/>
            <person name="Marletaz F."/>
            <person name="Cho S.J."/>
            <person name="Edsinger-Gonzales E."/>
            <person name="Havlak P."/>
            <person name="Hellsten U."/>
            <person name="Kuo D.H."/>
            <person name="Larsson T."/>
            <person name="Lv J."/>
            <person name="Arendt D."/>
            <person name="Savage R."/>
            <person name="Osoegawa K."/>
            <person name="de Jong P."/>
            <person name="Grimwood J."/>
            <person name="Chapman J.A."/>
            <person name="Shapiro H."/>
            <person name="Aerts A."/>
            <person name="Otillar R.P."/>
            <person name="Terry A.Y."/>
            <person name="Boore J.L."/>
            <person name="Grigoriev I.V."/>
            <person name="Lindberg D.R."/>
            <person name="Seaver E.C."/>
            <person name="Weisblat D.A."/>
            <person name="Putnam N.H."/>
            <person name="Rokhsar D.S."/>
        </authorList>
    </citation>
    <scope>NUCLEOTIDE SEQUENCE</scope>
</reference>
<dbReference type="SMART" id="SM00273">
    <property type="entry name" value="ENTH"/>
    <property type="match status" value="1"/>
</dbReference>
<dbReference type="InterPro" id="IPR008942">
    <property type="entry name" value="ENTH_VHS"/>
</dbReference>
<dbReference type="GO" id="GO:0030125">
    <property type="term" value="C:clathrin vesicle coat"/>
    <property type="evidence" value="ECO:0000318"/>
    <property type="project" value="GO_Central"/>
</dbReference>
<gene>
    <name evidence="3" type="primary">20197152</name>
    <name evidence="2" type="ORF">HELRODRAFT_152254</name>
</gene>
<evidence type="ECO:0000313" key="3">
    <source>
        <dbReference type="EnsemblMetazoa" id="HelroP152254"/>
    </source>
</evidence>
<dbReference type="KEGG" id="hro:HELRODRAFT_152254"/>
<accession>T1EKQ2</accession>
<dbReference type="EMBL" id="AMQM01004155">
    <property type="status" value="NOT_ANNOTATED_CDS"/>
    <property type="molecule type" value="Genomic_DNA"/>
</dbReference>
<dbReference type="GO" id="GO:0030276">
    <property type="term" value="F:clathrin binding"/>
    <property type="evidence" value="ECO:0000318"/>
    <property type="project" value="GO_Central"/>
</dbReference>
<dbReference type="PROSITE" id="PS50942">
    <property type="entry name" value="ENTH"/>
    <property type="match status" value="1"/>
</dbReference>
<dbReference type="STRING" id="6412.T1EKQ2"/>
<dbReference type="InterPro" id="IPR013809">
    <property type="entry name" value="ENTH"/>
</dbReference>
<dbReference type="SUPFAM" id="SSF48464">
    <property type="entry name" value="ENTH/VHS domain"/>
    <property type="match status" value="1"/>
</dbReference>
<sequence length="155" mass="17706">LMANKVTRKIKNVVKQYTFAEVKIREATSNDPGGPTPKQLDEIAELSYHAVAVVEILGIIWKRLSDGEKQWRHLYKSLIVLDHLVKCGSEKVALYSQEKIDLIKQLNNIDLYYDGYDVGTQISTKAKQLVSLLTDKDRLQNERTKMLAAKRTFAK</sequence>
<feature type="domain" description="ENTH" evidence="1">
    <location>
        <begin position="12"/>
        <end position="143"/>
    </location>
</feature>
<dbReference type="EnsemblMetazoa" id="HelroT152254">
    <property type="protein sequence ID" value="HelroP152254"/>
    <property type="gene ID" value="HelroG152254"/>
</dbReference>
<dbReference type="PANTHER" id="PTHR12276">
    <property type="entry name" value="EPSIN/ENT-RELATED"/>
    <property type="match status" value="1"/>
</dbReference>
<dbReference type="HOGENOM" id="CLU_012678_2_2_1"/>
<dbReference type="InParanoid" id="T1EKQ2"/>
<dbReference type="GO" id="GO:0005768">
    <property type="term" value="C:endosome"/>
    <property type="evidence" value="ECO:0000318"/>
    <property type="project" value="GO_Central"/>
</dbReference>
<dbReference type="CTD" id="20197152"/>
<dbReference type="FunFam" id="1.25.40.90:FF:000006">
    <property type="entry name" value="Clathrin interactor 1"/>
    <property type="match status" value="1"/>
</dbReference>
<proteinExistence type="predicted"/>
<organism evidence="3 4">
    <name type="scientific">Helobdella robusta</name>
    <name type="common">Californian leech</name>
    <dbReference type="NCBI Taxonomy" id="6412"/>
    <lineage>
        <taxon>Eukaryota</taxon>
        <taxon>Metazoa</taxon>
        <taxon>Spiralia</taxon>
        <taxon>Lophotrochozoa</taxon>
        <taxon>Annelida</taxon>
        <taxon>Clitellata</taxon>
        <taxon>Hirudinea</taxon>
        <taxon>Rhynchobdellida</taxon>
        <taxon>Glossiphoniidae</taxon>
        <taxon>Helobdella</taxon>
    </lineage>
</organism>
<dbReference type="EMBL" id="KB096457">
    <property type="protein sequence ID" value="ESO04647.1"/>
    <property type="molecule type" value="Genomic_DNA"/>
</dbReference>
<reference evidence="4" key="1">
    <citation type="submission" date="2012-12" db="EMBL/GenBank/DDBJ databases">
        <authorList>
            <person name="Hellsten U."/>
            <person name="Grimwood J."/>
            <person name="Chapman J.A."/>
            <person name="Shapiro H."/>
            <person name="Aerts A."/>
            <person name="Otillar R.P."/>
            <person name="Terry A.Y."/>
            <person name="Boore J.L."/>
            <person name="Simakov O."/>
            <person name="Marletaz F."/>
            <person name="Cho S.-J."/>
            <person name="Edsinger-Gonzales E."/>
            <person name="Havlak P."/>
            <person name="Kuo D.-H."/>
            <person name="Larsson T."/>
            <person name="Lv J."/>
            <person name="Arendt D."/>
            <person name="Savage R."/>
            <person name="Osoegawa K."/>
            <person name="de Jong P."/>
            <person name="Lindberg D.R."/>
            <person name="Seaver E.C."/>
            <person name="Weisblat D.A."/>
            <person name="Putnam N.H."/>
            <person name="Grigoriev I.V."/>
            <person name="Rokhsar D.S."/>
        </authorList>
    </citation>
    <scope>NUCLEOTIDE SEQUENCE</scope>
</reference>
<dbReference type="GO" id="GO:0006897">
    <property type="term" value="P:endocytosis"/>
    <property type="evidence" value="ECO:0000318"/>
    <property type="project" value="GO_Central"/>
</dbReference>
<dbReference type="GeneID" id="20197152"/>
<reference evidence="3" key="3">
    <citation type="submission" date="2015-06" db="UniProtKB">
        <authorList>
            <consortium name="EnsemblMetazoa"/>
        </authorList>
    </citation>
    <scope>IDENTIFICATION</scope>
</reference>
<evidence type="ECO:0000313" key="4">
    <source>
        <dbReference type="Proteomes" id="UP000015101"/>
    </source>
</evidence>
<keyword evidence="4" id="KW-1185">Reference proteome</keyword>